<feature type="signal peptide" evidence="7">
    <location>
        <begin position="1"/>
        <end position="17"/>
    </location>
</feature>
<evidence type="ECO:0000313" key="9">
    <source>
        <dbReference type="Proteomes" id="UP000799776"/>
    </source>
</evidence>
<dbReference type="InterPro" id="IPR051795">
    <property type="entry name" value="Glycosyl_Hydrlase_43"/>
</dbReference>
<dbReference type="OrthoDB" id="3879658at2759"/>
<dbReference type="EMBL" id="ML978718">
    <property type="protein sequence ID" value="KAF2087839.1"/>
    <property type="molecule type" value="Genomic_DNA"/>
</dbReference>
<feature type="site" description="Important for catalytic activity, responsible for pKa modulation of the active site Glu and correct orientation of both the proton donor and substrate" evidence="5">
    <location>
        <position position="155"/>
    </location>
</feature>
<protein>
    <submittedName>
        <fullName evidence="8">Glycoside hydrolase family 43 protein</fullName>
    </submittedName>
</protein>
<dbReference type="CDD" id="cd08999">
    <property type="entry name" value="GH43_ABN-like"/>
    <property type="match status" value="1"/>
</dbReference>
<evidence type="ECO:0000256" key="4">
    <source>
        <dbReference type="PIRSR" id="PIRSR606710-1"/>
    </source>
</evidence>
<keyword evidence="3 6" id="KW-0326">Glycosidase</keyword>
<dbReference type="AlphaFoldDB" id="A0A9P4LXM8"/>
<sequence length="350" mass="37447">MIFRSLLLALALTKDFPDPCIIKVGKKWWAFATENGAVHIQIAWSYDFETWNLLDQDALPSPPPWVNMTNPNTWAPDVNELEDGTFVMYFSATTIQDSSKHCIGAAIALFVEGPYIPITTTMACPLSQGGAIDSSGFKDWKKKGSGWGPGSWNFDIDIATDVWNLSSWWGGGWGGQRYVVYKIDGNSIGNGNLNGTGNCGNTIAPIVPTPIILQALLPDGITPIGPPITLLNNAGLSDSGVIEAPSLIKSWSGTYFLFFSSGCYDTDTYTVSYATAPSITGPYTRRGALLKTGDAGSSGAGVALQSPGGADVYWDNRHMVFHATTSAAGAQLVRELYVAEISVQGTTVLI</sequence>
<feature type="active site" description="Proton acceptor" evidence="4">
    <location>
        <position position="18"/>
    </location>
</feature>
<evidence type="ECO:0000256" key="1">
    <source>
        <dbReference type="ARBA" id="ARBA00009865"/>
    </source>
</evidence>
<dbReference type="PANTHER" id="PTHR42812">
    <property type="entry name" value="BETA-XYLOSIDASE"/>
    <property type="match status" value="1"/>
</dbReference>
<keyword evidence="2 6" id="KW-0378">Hydrolase</keyword>
<evidence type="ECO:0000256" key="5">
    <source>
        <dbReference type="PIRSR" id="PIRSR606710-2"/>
    </source>
</evidence>
<evidence type="ECO:0000256" key="3">
    <source>
        <dbReference type="ARBA" id="ARBA00023295"/>
    </source>
</evidence>
<name>A0A9P4LXM8_9PEZI</name>
<reference evidence="8" key="1">
    <citation type="journal article" date="2020" name="Stud. Mycol.">
        <title>101 Dothideomycetes genomes: a test case for predicting lifestyles and emergence of pathogens.</title>
        <authorList>
            <person name="Haridas S."/>
            <person name="Albert R."/>
            <person name="Binder M."/>
            <person name="Bloem J."/>
            <person name="Labutti K."/>
            <person name="Salamov A."/>
            <person name="Andreopoulos B."/>
            <person name="Baker S."/>
            <person name="Barry K."/>
            <person name="Bills G."/>
            <person name="Bluhm B."/>
            <person name="Cannon C."/>
            <person name="Castanera R."/>
            <person name="Culley D."/>
            <person name="Daum C."/>
            <person name="Ezra D."/>
            <person name="Gonzalez J."/>
            <person name="Henrissat B."/>
            <person name="Kuo A."/>
            <person name="Liang C."/>
            <person name="Lipzen A."/>
            <person name="Lutzoni F."/>
            <person name="Magnuson J."/>
            <person name="Mondo S."/>
            <person name="Nolan M."/>
            <person name="Ohm R."/>
            <person name="Pangilinan J."/>
            <person name="Park H.-J."/>
            <person name="Ramirez L."/>
            <person name="Alfaro M."/>
            <person name="Sun H."/>
            <person name="Tritt A."/>
            <person name="Yoshinaga Y."/>
            <person name="Zwiers L.-H."/>
            <person name="Turgeon B."/>
            <person name="Goodwin S."/>
            <person name="Spatafora J."/>
            <person name="Crous P."/>
            <person name="Grigoriev I."/>
        </authorList>
    </citation>
    <scope>NUCLEOTIDE SEQUENCE</scope>
    <source>
        <strain evidence="8">CBS 121410</strain>
    </source>
</reference>
<evidence type="ECO:0000313" key="8">
    <source>
        <dbReference type="EMBL" id="KAF2087839.1"/>
    </source>
</evidence>
<dbReference type="Gene3D" id="2.115.10.20">
    <property type="entry name" value="Glycosyl hydrolase domain, family 43"/>
    <property type="match status" value="1"/>
</dbReference>
<evidence type="ECO:0000256" key="2">
    <source>
        <dbReference type="ARBA" id="ARBA00022801"/>
    </source>
</evidence>
<gene>
    <name evidence="8" type="ORF">K490DRAFT_73339</name>
</gene>
<dbReference type="Proteomes" id="UP000799776">
    <property type="component" value="Unassembled WGS sequence"/>
</dbReference>
<organism evidence="8 9">
    <name type="scientific">Saccharata proteae CBS 121410</name>
    <dbReference type="NCBI Taxonomy" id="1314787"/>
    <lineage>
        <taxon>Eukaryota</taxon>
        <taxon>Fungi</taxon>
        <taxon>Dikarya</taxon>
        <taxon>Ascomycota</taxon>
        <taxon>Pezizomycotina</taxon>
        <taxon>Dothideomycetes</taxon>
        <taxon>Dothideomycetes incertae sedis</taxon>
        <taxon>Botryosphaeriales</taxon>
        <taxon>Saccharataceae</taxon>
        <taxon>Saccharata</taxon>
    </lineage>
</organism>
<feature type="active site" description="Proton donor" evidence="4">
    <location>
        <position position="243"/>
    </location>
</feature>
<keyword evidence="7" id="KW-0732">Signal</keyword>
<dbReference type="SUPFAM" id="SSF75005">
    <property type="entry name" value="Arabinanase/levansucrase/invertase"/>
    <property type="match status" value="1"/>
</dbReference>
<keyword evidence="9" id="KW-1185">Reference proteome</keyword>
<dbReference type="Pfam" id="PF04616">
    <property type="entry name" value="Glyco_hydro_43"/>
    <property type="match status" value="1"/>
</dbReference>
<evidence type="ECO:0000256" key="7">
    <source>
        <dbReference type="SAM" id="SignalP"/>
    </source>
</evidence>
<dbReference type="InterPro" id="IPR006710">
    <property type="entry name" value="Glyco_hydro_43"/>
</dbReference>
<comment type="similarity">
    <text evidence="1 6">Belongs to the glycosyl hydrolase 43 family.</text>
</comment>
<dbReference type="PANTHER" id="PTHR42812:SF5">
    <property type="entry name" value="ENDO-ARABINASE"/>
    <property type="match status" value="1"/>
</dbReference>
<evidence type="ECO:0000256" key="6">
    <source>
        <dbReference type="RuleBase" id="RU361187"/>
    </source>
</evidence>
<dbReference type="InterPro" id="IPR023296">
    <property type="entry name" value="Glyco_hydro_beta-prop_sf"/>
</dbReference>
<comment type="caution">
    <text evidence="8">The sequence shown here is derived from an EMBL/GenBank/DDBJ whole genome shotgun (WGS) entry which is preliminary data.</text>
</comment>
<dbReference type="GO" id="GO:0004553">
    <property type="term" value="F:hydrolase activity, hydrolyzing O-glycosyl compounds"/>
    <property type="evidence" value="ECO:0007669"/>
    <property type="project" value="InterPro"/>
</dbReference>
<feature type="chain" id="PRO_5040356257" evidence="7">
    <location>
        <begin position="18"/>
        <end position="350"/>
    </location>
</feature>
<accession>A0A9P4LXM8</accession>
<dbReference type="GO" id="GO:0005975">
    <property type="term" value="P:carbohydrate metabolic process"/>
    <property type="evidence" value="ECO:0007669"/>
    <property type="project" value="InterPro"/>
</dbReference>
<proteinExistence type="inferred from homology"/>